<feature type="domain" description="HTH araC/xylS-type" evidence="4">
    <location>
        <begin position="217"/>
        <end position="317"/>
    </location>
</feature>
<dbReference type="SMART" id="SM00342">
    <property type="entry name" value="HTH_ARAC"/>
    <property type="match status" value="1"/>
</dbReference>
<dbReference type="Proteomes" id="UP000003947">
    <property type="component" value="Unassembled WGS sequence"/>
</dbReference>
<dbReference type="Pfam" id="PF14525">
    <property type="entry name" value="AraC_binding_2"/>
    <property type="match status" value="1"/>
</dbReference>
<dbReference type="Pfam" id="PF12833">
    <property type="entry name" value="HTH_18"/>
    <property type="match status" value="1"/>
</dbReference>
<keyword evidence="3" id="KW-0804">Transcription</keyword>
<dbReference type="PATRIC" id="fig|864069.3.peg.2646"/>
<name>I4YXV8_9HYPH</name>
<dbReference type="eggNOG" id="COG2207">
    <property type="taxonomic scope" value="Bacteria"/>
</dbReference>
<dbReference type="Gene3D" id="1.10.10.60">
    <property type="entry name" value="Homeodomain-like"/>
    <property type="match status" value="1"/>
</dbReference>
<dbReference type="SUPFAM" id="SSF46689">
    <property type="entry name" value="Homeodomain-like"/>
    <property type="match status" value="1"/>
</dbReference>
<dbReference type="GO" id="GO:0003700">
    <property type="term" value="F:DNA-binding transcription factor activity"/>
    <property type="evidence" value="ECO:0007669"/>
    <property type="project" value="InterPro"/>
</dbReference>
<dbReference type="PANTHER" id="PTHR46796">
    <property type="entry name" value="HTH-TYPE TRANSCRIPTIONAL ACTIVATOR RHAS-RELATED"/>
    <property type="match status" value="1"/>
</dbReference>
<gene>
    <name evidence="5" type="ORF">MicloDRAFT_00024440</name>
</gene>
<evidence type="ECO:0000313" key="5">
    <source>
        <dbReference type="EMBL" id="EIM28800.1"/>
    </source>
</evidence>
<dbReference type="AlphaFoldDB" id="I4YXV8"/>
<evidence type="ECO:0000256" key="2">
    <source>
        <dbReference type="ARBA" id="ARBA00023125"/>
    </source>
</evidence>
<dbReference type="HOGENOM" id="CLU_049704_0_1_5"/>
<sequence precursor="true">MSGLPSFSFVGSAASSAEEAFWTWRSITSPLFDISIPDSRAVDAFQVNVDSYHLGPLVFGSVSANAQRFHRSPLTIARSGVDHYLVQLYTHGGYAGEVEGRAIEVRSGDISILDLSQTVRTQAERFHNLNCIVPRSMLEPLVRYPDGLHGTVLSGQTGLGHVLATYMQTIHKTANSLSAEDGAAISEATASLIAGCFGPSAESRETVATAKRGALLLTVKRYIEANLADPGLTVEGITREFHVSRATLVRMFEPLGGLSGYIRERRMLRCFAELTSPSPSHRSIADLSYSWGFGNEAAFSRAFRRMFDMSPREARAEGTLAQVAVQRYRSGSTGPIVAQWIRDLRV</sequence>
<evidence type="ECO:0000259" key="4">
    <source>
        <dbReference type="PROSITE" id="PS01124"/>
    </source>
</evidence>
<evidence type="ECO:0000256" key="3">
    <source>
        <dbReference type="ARBA" id="ARBA00023163"/>
    </source>
</evidence>
<dbReference type="InterPro" id="IPR050204">
    <property type="entry name" value="AraC_XylS_family_regulators"/>
</dbReference>
<dbReference type="PROSITE" id="PS01124">
    <property type="entry name" value="HTH_ARAC_FAMILY_2"/>
    <property type="match status" value="1"/>
</dbReference>
<keyword evidence="2 5" id="KW-0238">DNA-binding</keyword>
<keyword evidence="6" id="KW-1185">Reference proteome</keyword>
<dbReference type="GO" id="GO:0043565">
    <property type="term" value="F:sequence-specific DNA binding"/>
    <property type="evidence" value="ECO:0007669"/>
    <property type="project" value="InterPro"/>
</dbReference>
<dbReference type="PANTHER" id="PTHR46796:SF6">
    <property type="entry name" value="ARAC SUBFAMILY"/>
    <property type="match status" value="1"/>
</dbReference>
<dbReference type="InterPro" id="IPR009057">
    <property type="entry name" value="Homeodomain-like_sf"/>
</dbReference>
<reference evidence="5 6" key="1">
    <citation type="submission" date="2012-02" db="EMBL/GenBank/DDBJ databases">
        <title>Improved High-Quality Draft sequence of Microvirga sp. WSM3557.</title>
        <authorList>
            <consortium name="US DOE Joint Genome Institute"/>
            <person name="Lucas S."/>
            <person name="Han J."/>
            <person name="Lapidus A."/>
            <person name="Cheng J.-F."/>
            <person name="Goodwin L."/>
            <person name="Pitluck S."/>
            <person name="Peters L."/>
            <person name="Zhang X."/>
            <person name="Detter J.C."/>
            <person name="Han C."/>
            <person name="Tapia R."/>
            <person name="Land M."/>
            <person name="Hauser L."/>
            <person name="Kyrpides N."/>
            <person name="Ivanova N."/>
            <person name="Pagani I."/>
            <person name="Brau L."/>
            <person name="Yates R."/>
            <person name="O'Hara G."/>
            <person name="Rui T."/>
            <person name="Howieson J."/>
            <person name="Reeve W."/>
            <person name="Woyke T."/>
        </authorList>
    </citation>
    <scope>NUCLEOTIDE SEQUENCE [LARGE SCALE GENOMIC DNA]</scope>
    <source>
        <strain evidence="5 6">WSM3557</strain>
    </source>
</reference>
<evidence type="ECO:0000313" key="6">
    <source>
        <dbReference type="Proteomes" id="UP000003947"/>
    </source>
</evidence>
<dbReference type="InterPro" id="IPR035418">
    <property type="entry name" value="AraC-bd_2"/>
</dbReference>
<protein>
    <submittedName>
        <fullName evidence="5">DNA-binding domain-containing protein, AraC-type</fullName>
    </submittedName>
</protein>
<dbReference type="EMBL" id="JH660642">
    <property type="protein sequence ID" value="EIM28800.1"/>
    <property type="molecule type" value="Genomic_DNA"/>
</dbReference>
<keyword evidence="1" id="KW-0805">Transcription regulation</keyword>
<evidence type="ECO:0000256" key="1">
    <source>
        <dbReference type="ARBA" id="ARBA00023015"/>
    </source>
</evidence>
<dbReference type="STRING" id="864069.MicloDRAFT_00024440"/>
<organism evidence="5 6">
    <name type="scientific">Microvirga lotononidis</name>
    <dbReference type="NCBI Taxonomy" id="864069"/>
    <lineage>
        <taxon>Bacteria</taxon>
        <taxon>Pseudomonadati</taxon>
        <taxon>Pseudomonadota</taxon>
        <taxon>Alphaproteobacteria</taxon>
        <taxon>Hyphomicrobiales</taxon>
        <taxon>Methylobacteriaceae</taxon>
        <taxon>Microvirga</taxon>
    </lineage>
</organism>
<dbReference type="OrthoDB" id="7904253at2"/>
<dbReference type="InterPro" id="IPR018060">
    <property type="entry name" value="HTH_AraC"/>
</dbReference>
<proteinExistence type="predicted"/>
<dbReference type="RefSeq" id="WP_009491462.1">
    <property type="nucleotide sequence ID" value="NZ_CP141048.1"/>
</dbReference>
<accession>I4YXV8</accession>